<protein>
    <recommendedName>
        <fullName evidence="3">Glycoside hydrolase family 71 protein</fullName>
    </recommendedName>
</protein>
<dbReference type="KEGG" id="dvn:HQ394_08875"/>
<sequence>MDNKPAANDLFTVNEMSPYGHNGKYYGAGGRMRQRPLPRPVSSDPQWKIRDMEDEVDRASAIGLDCFFLSLCTISNGTVCWDELRDMLVAARNRNNGFKVVPMMDVASLRNANRTSAQVAAAIASVATSPALMRDKAGRIYIGATNGDLAPPSWWQGIKSGLASRGINVSFMLTLQSYAKSKDKYMSLADGLGSMGAGTPMSITDVSGRVQELHNKGNIYLNGIRPQDFRPKAFWFLESNNSELFRKALTSAITSGSDWLIFNSWNDREETTEFSPSTGTQWAFYDLAAYYLTWFKTRQQPQIVRDVLYYFHRVMWTSTPYNHNKQTRAFYEHESESKQPLANNIELVGFLKNPGTLQISIGGKTYSQDAGKGITSFRAPLAGTTHLPLAA</sequence>
<evidence type="ECO:0000313" key="1">
    <source>
        <dbReference type="EMBL" id="QNT69413.1"/>
    </source>
</evidence>
<evidence type="ECO:0000313" key="2">
    <source>
        <dbReference type="Proteomes" id="UP000516369"/>
    </source>
</evidence>
<dbReference type="AlphaFoldDB" id="A0A7H1N127"/>
<name>A0A7H1N127_9PROT</name>
<reference evidence="1 2" key="1">
    <citation type="submission" date="2020-05" db="EMBL/GenBank/DDBJ databases">
        <title>Complete closed genome sequence of Defluviicoccus vanus.</title>
        <authorList>
            <person name="Bessarab I."/>
            <person name="Arumugam K."/>
            <person name="Maszenan A.M."/>
            <person name="Seviour R.J."/>
            <person name="Williams R.B."/>
        </authorList>
    </citation>
    <scope>NUCLEOTIDE SEQUENCE [LARGE SCALE GENOMIC DNA]</scope>
    <source>
        <strain evidence="1 2">Ben 114</strain>
    </source>
</reference>
<organism evidence="1 2">
    <name type="scientific">Defluviicoccus vanus</name>
    <dbReference type="NCBI Taxonomy" id="111831"/>
    <lineage>
        <taxon>Bacteria</taxon>
        <taxon>Pseudomonadati</taxon>
        <taxon>Pseudomonadota</taxon>
        <taxon>Alphaproteobacteria</taxon>
        <taxon>Rhodospirillales</taxon>
        <taxon>Rhodospirillaceae</taxon>
        <taxon>Defluviicoccus</taxon>
    </lineage>
</organism>
<evidence type="ECO:0008006" key="3">
    <source>
        <dbReference type="Google" id="ProtNLM"/>
    </source>
</evidence>
<dbReference type="GO" id="GO:0051118">
    <property type="term" value="F:glucan endo-1,3-alpha-glucosidase activity"/>
    <property type="evidence" value="ECO:0007669"/>
    <property type="project" value="InterPro"/>
</dbReference>
<accession>A0A7H1N127</accession>
<gene>
    <name evidence="1" type="ORF">HQ394_08875</name>
</gene>
<keyword evidence="2" id="KW-1185">Reference proteome</keyword>
<dbReference type="RefSeq" id="WP_190262916.1">
    <property type="nucleotide sequence ID" value="NZ_CP053923.1"/>
</dbReference>
<dbReference type="Proteomes" id="UP000516369">
    <property type="component" value="Chromosome"/>
</dbReference>
<dbReference type="Pfam" id="PF03659">
    <property type="entry name" value="Glyco_hydro_71"/>
    <property type="match status" value="1"/>
</dbReference>
<dbReference type="Gene3D" id="3.20.20.80">
    <property type="entry name" value="Glycosidases"/>
    <property type="match status" value="1"/>
</dbReference>
<dbReference type="EMBL" id="CP053923">
    <property type="protein sequence ID" value="QNT69413.1"/>
    <property type="molecule type" value="Genomic_DNA"/>
</dbReference>
<proteinExistence type="predicted"/>
<dbReference type="InterPro" id="IPR005197">
    <property type="entry name" value="Glyco_hydro_71"/>
</dbReference>